<evidence type="ECO:0000256" key="1">
    <source>
        <dbReference type="SAM" id="Phobius"/>
    </source>
</evidence>
<dbReference type="Proteomes" id="UP000461768">
    <property type="component" value="Unassembled WGS sequence"/>
</dbReference>
<evidence type="ECO:0000259" key="2">
    <source>
        <dbReference type="Pfam" id="PF11738"/>
    </source>
</evidence>
<evidence type="ECO:0000313" key="3">
    <source>
        <dbReference type="EMBL" id="KAB1437465.1"/>
    </source>
</evidence>
<evidence type="ECO:0000313" key="4">
    <source>
        <dbReference type="Proteomes" id="UP000461768"/>
    </source>
</evidence>
<feature type="transmembrane region" description="Helical" evidence="1">
    <location>
        <begin position="50"/>
        <end position="68"/>
    </location>
</feature>
<proteinExistence type="predicted"/>
<dbReference type="InterPro" id="IPR021729">
    <property type="entry name" value="DUF3298"/>
</dbReference>
<keyword evidence="1" id="KW-0812">Transmembrane</keyword>
<keyword evidence="1" id="KW-0472">Membrane</keyword>
<dbReference type="EMBL" id="WAGX01000005">
    <property type="protein sequence ID" value="KAB1437465.1"/>
    <property type="molecule type" value="Genomic_DNA"/>
</dbReference>
<protein>
    <submittedName>
        <fullName evidence="3">DUF3298 domain-containing protein</fullName>
    </submittedName>
</protein>
<name>A0A7V7UAZ7_9FIRM</name>
<keyword evidence="4" id="KW-1185">Reference proteome</keyword>
<dbReference type="Gene3D" id="3.30.565.40">
    <property type="entry name" value="Fervidobacterium nodosum Rt17-B1 like"/>
    <property type="match status" value="1"/>
</dbReference>
<organism evidence="3 4">
    <name type="scientific">Candidatus Galacturonatibacter soehngenii</name>
    <dbReference type="NCBI Taxonomy" id="2307010"/>
    <lineage>
        <taxon>Bacteria</taxon>
        <taxon>Bacillati</taxon>
        <taxon>Bacillota</taxon>
        <taxon>Clostridia</taxon>
        <taxon>Lachnospirales</taxon>
        <taxon>Lachnospiraceae</taxon>
        <taxon>Candidatus Galacturonatibacter</taxon>
    </lineage>
</organism>
<dbReference type="Pfam" id="PF11738">
    <property type="entry name" value="DUF3298"/>
    <property type="match status" value="1"/>
</dbReference>
<dbReference type="RefSeq" id="WP_151143852.1">
    <property type="nucleotide sequence ID" value="NZ_WAGX01000005.1"/>
</dbReference>
<reference evidence="3 4" key="1">
    <citation type="submission" date="2019-09" db="EMBL/GenBank/DDBJ databases">
        <authorList>
            <person name="Valk L.C."/>
        </authorList>
    </citation>
    <scope>NUCLEOTIDE SEQUENCE [LARGE SCALE GENOMIC DNA]</scope>
    <source>
        <strain evidence="3">GalUA</strain>
    </source>
</reference>
<feature type="domain" description="DUF3298" evidence="2">
    <location>
        <begin position="196"/>
        <end position="281"/>
    </location>
</feature>
<dbReference type="OrthoDB" id="4990at2"/>
<comment type="caution">
    <text evidence="3">The sequence shown here is derived from an EMBL/GenBank/DDBJ whole genome shotgun (WGS) entry which is preliminary data.</text>
</comment>
<keyword evidence="1" id="KW-1133">Transmembrane helix</keyword>
<dbReference type="Gene3D" id="3.90.640.20">
    <property type="entry name" value="Heat-shock cognate protein, ATPase"/>
    <property type="match status" value="1"/>
</dbReference>
<gene>
    <name evidence="3" type="ORF">F7O84_07585</name>
</gene>
<reference evidence="3 4" key="2">
    <citation type="submission" date="2020-02" db="EMBL/GenBank/DDBJ databases">
        <title>Candidatus Galacturonibacter soehngenii shows hetero-acetogenic catabolism of galacturonic acid but lacks a canonical carbon monoxide dehydrogenase/acetyl-CoA synthase complex.</title>
        <authorList>
            <person name="Diender M."/>
            <person name="Stouten G.R."/>
            <person name="Petersen J.F."/>
            <person name="Nielsen P.H."/>
            <person name="Dueholm M.S."/>
            <person name="Pronk J.T."/>
            <person name="Van Loosdrecht M.C.M."/>
        </authorList>
    </citation>
    <scope>NUCLEOTIDE SEQUENCE [LARGE SCALE GENOMIC DNA]</scope>
    <source>
        <strain evidence="3">GalUA</strain>
    </source>
</reference>
<dbReference type="AlphaFoldDB" id="A0A7V7UAZ7"/>
<dbReference type="InterPro" id="IPR037126">
    <property type="entry name" value="PdaC/RsiV-like_sf"/>
</dbReference>
<sequence>MRKVEDDLNVLKREYENMKIPDRTREVMLRAMDRAVEDKRKAAFKKKIKTIGLWVVAVLAVLCILPNTNKKIAYAMEQLPLVGKIFEVVTIREYSFEDRHNRAKVKVPKIVTQEDHSAVSDVNKEVEEYTNKLLAQFENNMLVEGYQNLDVSYEVVTNNETWFALDIAAVETQASGYEFHRFYNIDKSTGQQVQLKDLFKEGSDYIAIISEEIINQMKTKMEQETGVVYWIDNKEYPENNFKEIKENQNFYLDEDKNLIVVFDEYEIAPGYMGVQRFLIPQKLLKNILK</sequence>
<accession>A0A7V7UAZ7</accession>